<dbReference type="InterPro" id="IPR009492">
    <property type="entry name" value="TniQ"/>
</dbReference>
<name>A0ABD4QWG3_VIBAN</name>
<protein>
    <submittedName>
        <fullName evidence="3">TniQ family protein</fullName>
    </submittedName>
</protein>
<dbReference type="Proteomes" id="UP000078309">
    <property type="component" value="Unassembled WGS sequence"/>
</dbReference>
<organism evidence="3 4">
    <name type="scientific">Vibrio anguillarum</name>
    <name type="common">Listonella anguillarum</name>
    <dbReference type="NCBI Taxonomy" id="55601"/>
    <lineage>
        <taxon>Bacteria</taxon>
        <taxon>Pseudomonadati</taxon>
        <taxon>Pseudomonadota</taxon>
        <taxon>Gammaproteobacteria</taxon>
        <taxon>Vibrionales</taxon>
        <taxon>Vibrionaceae</taxon>
        <taxon>Vibrio</taxon>
    </lineage>
</organism>
<evidence type="ECO:0000259" key="2">
    <source>
        <dbReference type="Pfam" id="PF06527"/>
    </source>
</evidence>
<evidence type="ECO:0000313" key="4">
    <source>
        <dbReference type="Proteomes" id="UP000078309"/>
    </source>
</evidence>
<dbReference type="InterPro" id="IPR011010">
    <property type="entry name" value="DNA_brk_join_enz"/>
</dbReference>
<comment type="caution">
    <text evidence="3">The sequence shown here is derived from an EMBL/GenBank/DDBJ whole genome shotgun (WGS) entry which is preliminary data.</text>
</comment>
<dbReference type="EMBL" id="JAHGUI010000045">
    <property type="protein sequence ID" value="MBT2919494.1"/>
    <property type="molecule type" value="Genomic_DNA"/>
</dbReference>
<dbReference type="SUPFAM" id="SSF56349">
    <property type="entry name" value="DNA breaking-rejoining enzymes"/>
    <property type="match status" value="1"/>
</dbReference>
<gene>
    <name evidence="3" type="ORF">PL14_12440</name>
</gene>
<dbReference type="Gene3D" id="1.10.443.10">
    <property type="entry name" value="Intergrase catalytic core"/>
    <property type="match status" value="1"/>
</dbReference>
<keyword evidence="1" id="KW-0233">DNA recombination</keyword>
<sequence length="484" mass="55404">MYIPSIKASESLFSYVFRLASVNHYMTEPFFHKFILLKNGNFVAQKKSVDSLSKLIGEFHSVRYEEITKRALSAPYSQRISNSDTCFYDEKHDKSVRYCPECIAEQHLNYGHGWLKREWLFNFQCSIHNKRLLKLVDTAKKRELSLFKAFESILRDVPSIGHKGLLESPDFESRPCIIAPCLLIDFFRSTAKRGKFDFDELEEPLHKLIGLFYQYLNCFPSGERALFADYLRGNAVMKPKDGMCFYKSSSPCLACNYSECCLHADLQSSGNYNSINDADIKSILAWVFQPSELPEGISDLSLQTYLKLKEHLVDYHKPNTFEADTVKWLMVLMESTFGAHTELFSSDSGGITFESIRREPISGLLTIQLKRRRISSTHRVVILPRTFEDRIKWYVEQRCSGVFRLAYPIIMSKTGKPIAVSEFNKMLREPFNQLKEIPPEGQNLYAIRDTIAASAIASGANIQYLVKASGLSSTSLLRENVLPI</sequence>
<dbReference type="AlphaFoldDB" id="A0ABD4QWG3"/>
<reference evidence="3 4" key="1">
    <citation type="journal article" date="2017" name="J. Fish Dis.">
        <title>Comparative assessment of Vibrio virulence in marine fish larvae.</title>
        <authorList>
            <person name="Ronneseth A."/>
            <person name="Castillo D."/>
            <person name="D'Alvise P."/>
            <person name="Tonnesen O."/>
            <person name="Haugland G."/>
            <person name="Grotkjaer T."/>
            <person name="Engell-Sorensen K."/>
            <person name="Norremark L."/>
            <person name="Bergh O."/>
            <person name="Wergeland H.I."/>
            <person name="Gram L."/>
        </authorList>
    </citation>
    <scope>NUCLEOTIDE SEQUENCE [LARGE SCALE GENOMIC DNA]</scope>
    <source>
        <strain evidence="3 4">90-11-286</strain>
    </source>
</reference>
<dbReference type="RefSeq" id="WP_064626079.1">
    <property type="nucleotide sequence ID" value="NZ_JAHGUI010000045.1"/>
</dbReference>
<evidence type="ECO:0000313" key="3">
    <source>
        <dbReference type="EMBL" id="MBT2919494.1"/>
    </source>
</evidence>
<dbReference type="Pfam" id="PF06527">
    <property type="entry name" value="TniQ"/>
    <property type="match status" value="1"/>
</dbReference>
<evidence type="ECO:0000256" key="1">
    <source>
        <dbReference type="ARBA" id="ARBA00023172"/>
    </source>
</evidence>
<proteinExistence type="predicted"/>
<dbReference type="GO" id="GO:0006310">
    <property type="term" value="P:DNA recombination"/>
    <property type="evidence" value="ECO:0007669"/>
    <property type="project" value="UniProtKB-KW"/>
</dbReference>
<feature type="domain" description="TniQ" evidence="2">
    <location>
        <begin position="3"/>
        <end position="132"/>
    </location>
</feature>
<accession>A0ABD4QWG3</accession>
<dbReference type="InterPro" id="IPR013762">
    <property type="entry name" value="Integrase-like_cat_sf"/>
</dbReference>